<keyword evidence="5 11" id="KW-0408">Iron</keyword>
<keyword evidence="6 11" id="KW-0411">Iron-sulfur</keyword>
<comment type="catalytic activity">
    <reaction evidence="10">
        <text>a quinone + NADH + 5 H(+)(in) = a quinol + NAD(+) + 4 H(+)(out)</text>
        <dbReference type="Rhea" id="RHEA:57888"/>
        <dbReference type="ChEBI" id="CHEBI:15378"/>
        <dbReference type="ChEBI" id="CHEBI:24646"/>
        <dbReference type="ChEBI" id="CHEBI:57540"/>
        <dbReference type="ChEBI" id="CHEBI:57945"/>
        <dbReference type="ChEBI" id="CHEBI:132124"/>
    </reaction>
</comment>
<dbReference type="SUPFAM" id="SSF52833">
    <property type="entry name" value="Thioredoxin-like"/>
    <property type="match status" value="1"/>
</dbReference>
<evidence type="ECO:0000256" key="5">
    <source>
        <dbReference type="ARBA" id="ARBA00023004"/>
    </source>
</evidence>
<reference evidence="13" key="1">
    <citation type="submission" date="2016-10" db="EMBL/GenBank/DDBJ databases">
        <authorList>
            <person name="Varghese N."/>
            <person name="Submissions S."/>
        </authorList>
    </citation>
    <scope>NUCLEOTIDE SEQUENCE [LARGE SCALE GENOMIC DNA]</scope>
    <source>
        <strain evidence="13">DSM 173</strain>
    </source>
</reference>
<dbReference type="PANTHER" id="PTHR10371:SF3">
    <property type="entry name" value="NADH DEHYDROGENASE [UBIQUINONE] FLAVOPROTEIN 2, MITOCHONDRIAL"/>
    <property type="match status" value="1"/>
</dbReference>
<dbReference type="Gene3D" id="1.10.10.1590">
    <property type="entry name" value="NADH-quinone oxidoreductase subunit E"/>
    <property type="match status" value="1"/>
</dbReference>
<comment type="cofactor">
    <cofactor evidence="9">
        <name>[2Fe-2S] cluster</name>
        <dbReference type="ChEBI" id="CHEBI:190135"/>
    </cofactor>
</comment>
<protein>
    <recommendedName>
        <fullName evidence="2">NADH-quinone oxidoreductase subunit E</fullName>
    </recommendedName>
    <alternativeName>
        <fullName evidence="7">NADH dehydrogenase I subunit E</fullName>
    </alternativeName>
    <alternativeName>
        <fullName evidence="8">NDH-1 subunit E</fullName>
    </alternativeName>
</protein>
<evidence type="ECO:0000256" key="2">
    <source>
        <dbReference type="ARBA" id="ARBA00019898"/>
    </source>
</evidence>
<dbReference type="InterPro" id="IPR042128">
    <property type="entry name" value="NuoE_dom"/>
</dbReference>
<dbReference type="PIRSF" id="PIRSF000216">
    <property type="entry name" value="NADH_DH_24kDa"/>
    <property type="match status" value="1"/>
</dbReference>
<dbReference type="FunFam" id="1.10.10.1590:FF:000001">
    <property type="entry name" value="NADH-quinone oxidoreductase subunit E"/>
    <property type="match status" value="1"/>
</dbReference>
<feature type="binding site" evidence="11">
    <location>
        <position position="106"/>
    </location>
    <ligand>
        <name>[2Fe-2S] cluster</name>
        <dbReference type="ChEBI" id="CHEBI:190135"/>
    </ligand>
</feature>
<evidence type="ECO:0000256" key="4">
    <source>
        <dbReference type="ARBA" id="ARBA00022723"/>
    </source>
</evidence>
<dbReference type="CDD" id="cd03064">
    <property type="entry name" value="TRX_Fd_NuoE"/>
    <property type="match status" value="1"/>
</dbReference>
<dbReference type="GO" id="GO:0003954">
    <property type="term" value="F:NADH dehydrogenase activity"/>
    <property type="evidence" value="ECO:0007669"/>
    <property type="project" value="TreeGrafter"/>
</dbReference>
<evidence type="ECO:0000256" key="1">
    <source>
        <dbReference type="ARBA" id="ARBA00010643"/>
    </source>
</evidence>
<dbReference type="EMBL" id="FNOW01000008">
    <property type="protein sequence ID" value="SDX62698.1"/>
    <property type="molecule type" value="Genomic_DNA"/>
</dbReference>
<keyword evidence="13" id="KW-1185">Reference proteome</keyword>
<dbReference type="InterPro" id="IPR002023">
    <property type="entry name" value="NuoE-like"/>
</dbReference>
<dbReference type="NCBIfam" id="TIGR01958">
    <property type="entry name" value="nuoE_fam"/>
    <property type="match status" value="1"/>
</dbReference>
<organism evidence="12 13">
    <name type="scientific">Allochromatium warmingii</name>
    <name type="common">Chromatium warmingii</name>
    <dbReference type="NCBI Taxonomy" id="61595"/>
    <lineage>
        <taxon>Bacteria</taxon>
        <taxon>Pseudomonadati</taxon>
        <taxon>Pseudomonadota</taxon>
        <taxon>Gammaproteobacteria</taxon>
        <taxon>Chromatiales</taxon>
        <taxon>Chromatiaceae</taxon>
        <taxon>Allochromatium</taxon>
    </lineage>
</organism>
<gene>
    <name evidence="12" type="ORF">SAMN05421644_10824</name>
</gene>
<evidence type="ECO:0000256" key="6">
    <source>
        <dbReference type="ARBA" id="ARBA00023014"/>
    </source>
</evidence>
<dbReference type="InterPro" id="IPR041921">
    <property type="entry name" value="NuoE_N"/>
</dbReference>
<evidence type="ECO:0000256" key="11">
    <source>
        <dbReference type="PIRSR" id="PIRSR000216-1"/>
    </source>
</evidence>
<accession>A0A1H3D975</accession>
<feature type="binding site" evidence="11">
    <location>
        <position position="101"/>
    </location>
    <ligand>
        <name>[2Fe-2S] cluster</name>
        <dbReference type="ChEBI" id="CHEBI:190135"/>
    </ligand>
</feature>
<dbReference type="GO" id="GO:0051537">
    <property type="term" value="F:2 iron, 2 sulfur cluster binding"/>
    <property type="evidence" value="ECO:0007669"/>
    <property type="project" value="UniProtKB-KW"/>
</dbReference>
<name>A0A1H3D975_ALLWA</name>
<evidence type="ECO:0000313" key="13">
    <source>
        <dbReference type="Proteomes" id="UP000198672"/>
    </source>
</evidence>
<comment type="similarity">
    <text evidence="1">Belongs to the complex I 24 kDa subunit family.</text>
</comment>
<proteinExistence type="inferred from homology"/>
<evidence type="ECO:0000256" key="7">
    <source>
        <dbReference type="ARBA" id="ARBA00031580"/>
    </source>
</evidence>
<evidence type="ECO:0000256" key="9">
    <source>
        <dbReference type="ARBA" id="ARBA00034078"/>
    </source>
</evidence>
<evidence type="ECO:0000256" key="8">
    <source>
        <dbReference type="ARBA" id="ARBA00032788"/>
    </source>
</evidence>
<dbReference type="OrthoDB" id="9807941at2"/>
<evidence type="ECO:0000256" key="3">
    <source>
        <dbReference type="ARBA" id="ARBA00022714"/>
    </source>
</evidence>
<dbReference type="RefSeq" id="WP_091332476.1">
    <property type="nucleotide sequence ID" value="NZ_FNOW01000008.1"/>
</dbReference>
<dbReference type="STRING" id="61595.SAMN05421644_10824"/>
<comment type="cofactor">
    <cofactor evidence="11">
        <name>[2Fe-2S] cluster</name>
        <dbReference type="ChEBI" id="CHEBI:190135"/>
    </cofactor>
    <text evidence="11">Binds 1 [2Fe-2S] cluster.</text>
</comment>
<dbReference type="AlphaFoldDB" id="A0A1H3D975"/>
<feature type="binding site" evidence="11">
    <location>
        <position position="146"/>
    </location>
    <ligand>
        <name>[2Fe-2S] cluster</name>
        <dbReference type="ChEBI" id="CHEBI:190135"/>
    </ligand>
</feature>
<dbReference type="Proteomes" id="UP000198672">
    <property type="component" value="Unassembled WGS sequence"/>
</dbReference>
<dbReference type="Pfam" id="PF01257">
    <property type="entry name" value="2Fe-2S_thioredx"/>
    <property type="match status" value="1"/>
</dbReference>
<dbReference type="PANTHER" id="PTHR10371">
    <property type="entry name" value="NADH DEHYDROGENASE UBIQUINONE FLAVOPROTEIN 2, MITOCHONDRIAL"/>
    <property type="match status" value="1"/>
</dbReference>
<feature type="binding site" evidence="11">
    <location>
        <position position="142"/>
    </location>
    <ligand>
        <name>[2Fe-2S] cluster</name>
        <dbReference type="ChEBI" id="CHEBI:190135"/>
    </ligand>
</feature>
<keyword evidence="4 11" id="KW-0479">Metal-binding</keyword>
<dbReference type="Gene3D" id="3.40.30.10">
    <property type="entry name" value="Glutaredoxin"/>
    <property type="match status" value="1"/>
</dbReference>
<sequence>MSFRNAPQAVAHDVNKADLFTPEIRTAIDAHIAKYPPEWKQSAVMPALSILQDAHGGWLTTDLMNDLAAYLDMPAVSVYEVATFYGMYDLEPQGRHKVCICNSISCMLNGSEVLIEHVEHKYGVKVGETTADGRFTLKEVECLGACRDAPAVMLNKVYHEKLTPEALDTLIDGLE</sequence>
<dbReference type="InterPro" id="IPR036249">
    <property type="entry name" value="Thioredoxin-like_sf"/>
</dbReference>
<evidence type="ECO:0000256" key="10">
    <source>
        <dbReference type="ARBA" id="ARBA00047712"/>
    </source>
</evidence>
<dbReference type="PROSITE" id="PS01099">
    <property type="entry name" value="COMPLEX1_24K"/>
    <property type="match status" value="1"/>
</dbReference>
<evidence type="ECO:0000313" key="12">
    <source>
        <dbReference type="EMBL" id="SDX62698.1"/>
    </source>
</evidence>
<dbReference type="GO" id="GO:0046872">
    <property type="term" value="F:metal ion binding"/>
    <property type="evidence" value="ECO:0007669"/>
    <property type="project" value="UniProtKB-KW"/>
</dbReference>
<keyword evidence="3 11" id="KW-0001">2Fe-2S</keyword>